<dbReference type="InterPro" id="IPR058533">
    <property type="entry name" value="Cation_efflux_TM"/>
</dbReference>
<dbReference type="InterPro" id="IPR027469">
    <property type="entry name" value="Cation_efflux_TMD_sf"/>
</dbReference>
<dbReference type="InterPro" id="IPR050291">
    <property type="entry name" value="CDF_Transporter"/>
</dbReference>
<dbReference type="InterPro" id="IPR027470">
    <property type="entry name" value="Cation_efflux_CTD"/>
</dbReference>
<name>A0AAW0LJC1_QUESU</name>
<dbReference type="Proteomes" id="UP000237347">
    <property type="component" value="Unassembled WGS sequence"/>
</dbReference>
<dbReference type="Pfam" id="PF16916">
    <property type="entry name" value="ZT_dimer"/>
    <property type="match status" value="1"/>
</dbReference>
<dbReference type="Gene3D" id="3.30.70.1350">
    <property type="entry name" value="Cation efflux protein, cytoplasmic domain"/>
    <property type="match status" value="1"/>
</dbReference>
<protein>
    <submittedName>
        <fullName evidence="9">Metal tolerance protein 10</fullName>
    </submittedName>
</protein>
<evidence type="ECO:0000259" key="7">
    <source>
        <dbReference type="Pfam" id="PF01545"/>
    </source>
</evidence>
<reference evidence="9 10" key="1">
    <citation type="journal article" date="2018" name="Sci. Data">
        <title>The draft genome sequence of cork oak.</title>
        <authorList>
            <person name="Ramos A.M."/>
            <person name="Usie A."/>
            <person name="Barbosa P."/>
            <person name="Barros P.M."/>
            <person name="Capote T."/>
            <person name="Chaves I."/>
            <person name="Simoes F."/>
            <person name="Abreu I."/>
            <person name="Carrasquinho I."/>
            <person name="Faro C."/>
            <person name="Guimaraes J.B."/>
            <person name="Mendonca D."/>
            <person name="Nobrega F."/>
            <person name="Rodrigues L."/>
            <person name="Saibo N.J.M."/>
            <person name="Varela M.C."/>
            <person name="Egas C."/>
            <person name="Matos J."/>
            <person name="Miguel C.M."/>
            <person name="Oliveira M.M."/>
            <person name="Ricardo C.P."/>
            <person name="Goncalves S."/>
        </authorList>
    </citation>
    <scope>NUCLEOTIDE SEQUENCE [LARGE SCALE GENOMIC DNA]</scope>
    <source>
        <strain evidence="10">cv. HL8</strain>
    </source>
</reference>
<keyword evidence="2" id="KW-0813">Transport</keyword>
<dbReference type="InterPro" id="IPR036837">
    <property type="entry name" value="Cation_efflux_CTD_sf"/>
</dbReference>
<keyword evidence="3 6" id="KW-0812">Transmembrane</keyword>
<dbReference type="GO" id="GO:0008324">
    <property type="term" value="F:monoatomic cation transmembrane transporter activity"/>
    <property type="evidence" value="ECO:0007669"/>
    <property type="project" value="InterPro"/>
</dbReference>
<organism evidence="9 10">
    <name type="scientific">Quercus suber</name>
    <name type="common">Cork oak</name>
    <dbReference type="NCBI Taxonomy" id="58331"/>
    <lineage>
        <taxon>Eukaryota</taxon>
        <taxon>Viridiplantae</taxon>
        <taxon>Streptophyta</taxon>
        <taxon>Embryophyta</taxon>
        <taxon>Tracheophyta</taxon>
        <taxon>Spermatophyta</taxon>
        <taxon>Magnoliopsida</taxon>
        <taxon>eudicotyledons</taxon>
        <taxon>Gunneridae</taxon>
        <taxon>Pentapetalae</taxon>
        <taxon>rosids</taxon>
        <taxon>fabids</taxon>
        <taxon>Fagales</taxon>
        <taxon>Fagaceae</taxon>
        <taxon>Quercus</taxon>
    </lineage>
</organism>
<feature type="transmembrane region" description="Helical" evidence="6">
    <location>
        <begin position="137"/>
        <end position="159"/>
    </location>
</feature>
<dbReference type="FunFam" id="3.30.70.1350:FF:000005">
    <property type="entry name" value="Metal tolerance protein 4"/>
    <property type="match status" value="1"/>
</dbReference>
<dbReference type="PANTHER" id="PTHR43840:SF16">
    <property type="entry name" value="CATION EFFLUX PROTEIN CYTOPLASMIC DOMAIN-CONTAINING PROTEIN"/>
    <property type="match status" value="1"/>
</dbReference>
<comment type="subcellular location">
    <subcellularLocation>
        <location evidence="1">Membrane</location>
        <topology evidence="1">Multi-pass membrane protein</topology>
    </subcellularLocation>
</comment>
<keyword evidence="5 6" id="KW-0472">Membrane</keyword>
<dbReference type="Gene3D" id="1.20.1510.10">
    <property type="entry name" value="Cation efflux protein transmembrane domain"/>
    <property type="match status" value="2"/>
</dbReference>
<comment type="caution">
    <text evidence="9">The sequence shown here is derived from an EMBL/GenBank/DDBJ whole genome shotgun (WGS) entry which is preliminary data.</text>
</comment>
<evidence type="ECO:0000256" key="1">
    <source>
        <dbReference type="ARBA" id="ARBA00004141"/>
    </source>
</evidence>
<keyword evidence="4 6" id="KW-1133">Transmembrane helix</keyword>
<evidence type="ECO:0000259" key="8">
    <source>
        <dbReference type="Pfam" id="PF16916"/>
    </source>
</evidence>
<sequence length="374" mass="43106">MATDDLRTDSSDYRVELLSPEAAGMVPAAPREPTWQLNMDQFRLAERHMNSNYGCGSFWQPLMRQKKIAAYYKRQEKILKGFDEIDKFTEQGFLPESMTEDEEKQLARGESLAIYASNIANVVIFIAKVFACVESKSLAVIASTLDSLLDLLSGFILWFTSHAMKKPNHHWYPVGKNRMQPVTRPERDPMKERWMIGIMISVTVVKFVLMVYCRRFENDIVRAYAQDHLFDVITNAIGLVTAVLAIKFYWWLDPTGAIIIALYTISNWSRTVMENVWSLIGRTASPEYLAKLTYLIWNHDKEIKHIDTVRAYTFGCNYFVEADIVLPEEMPLGQAHNIGESLQEKIEQLPQVERAFVHVEYETTHKPEHKPKAS</sequence>
<accession>A0AAW0LJC1</accession>
<feature type="domain" description="Cation efflux protein transmembrane" evidence="7">
    <location>
        <begin position="192"/>
        <end position="279"/>
    </location>
</feature>
<dbReference type="PANTHER" id="PTHR43840">
    <property type="entry name" value="MITOCHONDRIAL METAL TRANSPORTER 1-RELATED"/>
    <property type="match status" value="1"/>
</dbReference>
<evidence type="ECO:0000256" key="3">
    <source>
        <dbReference type="ARBA" id="ARBA00022692"/>
    </source>
</evidence>
<feature type="domain" description="Cation efflux protein cytoplasmic" evidence="8">
    <location>
        <begin position="291"/>
        <end position="360"/>
    </location>
</feature>
<evidence type="ECO:0000313" key="9">
    <source>
        <dbReference type="EMBL" id="KAK7851024.1"/>
    </source>
</evidence>
<evidence type="ECO:0000256" key="6">
    <source>
        <dbReference type="SAM" id="Phobius"/>
    </source>
</evidence>
<dbReference type="AlphaFoldDB" id="A0AAW0LJC1"/>
<gene>
    <name evidence="9" type="primary">MTP10_3</name>
    <name evidence="9" type="ORF">CFP56_043104</name>
</gene>
<feature type="transmembrane region" description="Helical" evidence="6">
    <location>
        <begin position="232"/>
        <end position="252"/>
    </location>
</feature>
<dbReference type="SUPFAM" id="SSF161111">
    <property type="entry name" value="Cation efflux protein transmembrane domain-like"/>
    <property type="match status" value="1"/>
</dbReference>
<proteinExistence type="predicted"/>
<evidence type="ECO:0000256" key="2">
    <source>
        <dbReference type="ARBA" id="ARBA00022448"/>
    </source>
</evidence>
<keyword evidence="10" id="KW-1185">Reference proteome</keyword>
<dbReference type="GO" id="GO:0016020">
    <property type="term" value="C:membrane"/>
    <property type="evidence" value="ECO:0007669"/>
    <property type="project" value="UniProtKB-SubCell"/>
</dbReference>
<dbReference type="SUPFAM" id="SSF160240">
    <property type="entry name" value="Cation efflux protein cytoplasmic domain-like"/>
    <property type="match status" value="1"/>
</dbReference>
<dbReference type="Pfam" id="PF01545">
    <property type="entry name" value="Cation_efflux"/>
    <property type="match status" value="2"/>
</dbReference>
<feature type="domain" description="Cation efflux protein transmembrane" evidence="7">
    <location>
        <begin position="116"/>
        <end position="183"/>
    </location>
</feature>
<feature type="transmembrane region" description="Helical" evidence="6">
    <location>
        <begin position="194"/>
        <end position="212"/>
    </location>
</feature>
<dbReference type="EMBL" id="PKMF04000092">
    <property type="protein sequence ID" value="KAK7851024.1"/>
    <property type="molecule type" value="Genomic_DNA"/>
</dbReference>
<evidence type="ECO:0000256" key="5">
    <source>
        <dbReference type="ARBA" id="ARBA00023136"/>
    </source>
</evidence>
<evidence type="ECO:0000256" key="4">
    <source>
        <dbReference type="ARBA" id="ARBA00022989"/>
    </source>
</evidence>
<evidence type="ECO:0000313" key="10">
    <source>
        <dbReference type="Proteomes" id="UP000237347"/>
    </source>
</evidence>